<feature type="transmembrane region" description="Helical" evidence="1">
    <location>
        <begin position="16"/>
        <end position="38"/>
    </location>
</feature>
<sequence>MQREREREREKMQKQFNIILSIAVVFLLIVIAGVAFYFNSRVEGEIVSILGKSQVQIARQVSGALKEYIQARENGLKVLSSFESIRKRLPGKMEDDVNSYFEYVKMYFVNAISVLDERGEVVYSTMKQAIGEK</sequence>
<feature type="non-terminal residue" evidence="2">
    <location>
        <position position="133"/>
    </location>
</feature>
<protein>
    <submittedName>
        <fullName evidence="2">Uncharacterized protein</fullName>
    </submittedName>
</protein>
<evidence type="ECO:0000313" key="3">
    <source>
        <dbReference type="Proteomes" id="UP000243105"/>
    </source>
</evidence>
<comment type="caution">
    <text evidence="2">The sequence shown here is derived from an EMBL/GenBank/DDBJ whole genome shotgun (WGS) entry which is preliminary data.</text>
</comment>
<reference evidence="2 3" key="1">
    <citation type="submission" date="2015-11" db="EMBL/GenBank/DDBJ databases">
        <authorList>
            <person name="Varghese N."/>
        </authorList>
    </citation>
    <scope>NUCLEOTIDE SEQUENCE [LARGE SCALE GENOMIC DNA]</scope>
    <source>
        <strain evidence="2 3">JGI-25</strain>
    </source>
</reference>
<organism evidence="2 3">
    <name type="scientific">Kryptobacter tengchongensis</name>
    <dbReference type="NCBI Taxonomy" id="1643429"/>
    <lineage>
        <taxon>Bacteria</taxon>
        <taxon>Pseudomonadati</taxon>
        <taxon>Candidatus Kryptoniota</taxon>
        <taxon>Candidatus Kryptobacter</taxon>
    </lineage>
</organism>
<dbReference type="Proteomes" id="UP000243105">
    <property type="component" value="Unassembled WGS sequence"/>
</dbReference>
<dbReference type="EMBL" id="CZVV01000049">
    <property type="protein sequence ID" value="CUT01269.1"/>
    <property type="molecule type" value="Genomic_DNA"/>
</dbReference>
<evidence type="ECO:0000313" key="2">
    <source>
        <dbReference type="EMBL" id="CUT01269.1"/>
    </source>
</evidence>
<keyword evidence="1" id="KW-1133">Transmembrane helix</keyword>
<dbReference type="AlphaFoldDB" id="A0A916PI91"/>
<name>A0A916PI91_KRYT1</name>
<keyword evidence="1" id="KW-0472">Membrane</keyword>
<evidence type="ECO:0000256" key="1">
    <source>
        <dbReference type="SAM" id="Phobius"/>
    </source>
</evidence>
<accession>A0A916PI91</accession>
<proteinExistence type="predicted"/>
<keyword evidence="1" id="KW-0812">Transmembrane</keyword>
<gene>
    <name evidence="2" type="ORF">JGI25_00864</name>
</gene>